<reference evidence="3" key="1">
    <citation type="journal article" date="2019" name="Int. J. Syst. Evol. Microbiol.">
        <title>The Global Catalogue of Microorganisms (GCM) 10K type strain sequencing project: providing services to taxonomists for standard genome sequencing and annotation.</title>
        <authorList>
            <consortium name="The Broad Institute Genomics Platform"/>
            <consortium name="The Broad Institute Genome Sequencing Center for Infectious Disease"/>
            <person name="Wu L."/>
            <person name="Ma J."/>
        </authorList>
    </citation>
    <scope>NUCLEOTIDE SEQUENCE [LARGE SCALE GENOMIC DNA]</scope>
    <source>
        <strain evidence="3">CCUG 60214</strain>
    </source>
</reference>
<evidence type="ECO:0000256" key="1">
    <source>
        <dbReference type="SAM" id="MobiDB-lite"/>
    </source>
</evidence>
<keyword evidence="3" id="KW-1185">Reference proteome</keyword>
<feature type="region of interest" description="Disordered" evidence="1">
    <location>
        <begin position="1"/>
        <end position="26"/>
    </location>
</feature>
<organism evidence="2 3">
    <name type="scientific">Saccharothrix hoggarensis</name>
    <dbReference type="NCBI Taxonomy" id="913853"/>
    <lineage>
        <taxon>Bacteria</taxon>
        <taxon>Bacillati</taxon>
        <taxon>Actinomycetota</taxon>
        <taxon>Actinomycetes</taxon>
        <taxon>Pseudonocardiales</taxon>
        <taxon>Pseudonocardiaceae</taxon>
        <taxon>Saccharothrix</taxon>
    </lineage>
</organism>
<name>A0ABW3QGP9_9PSEU</name>
<sequence length="181" mass="19712">MQTTHVDQAPDVRPSRGTHRGRISARPAKSGRIMVLCPVGHLVASMGAREWAGSLWESRVGAGFEVTCEGAMPDDVVIPHVTPESWDALRKRGIVHVDSAEEVAAYVQAQGERTDPRAVRWGRGDAVRLRVARCSRTGEPPFDVWILAKPGSHDLTSAAFQTTCATETGGWFVLNTWTARA</sequence>
<protein>
    <submittedName>
        <fullName evidence="2">Uncharacterized protein</fullName>
    </submittedName>
</protein>
<dbReference type="Proteomes" id="UP001597168">
    <property type="component" value="Unassembled WGS sequence"/>
</dbReference>
<accession>A0ABW3QGP9</accession>
<dbReference type="EMBL" id="JBHTLK010000005">
    <property type="protein sequence ID" value="MFD1145909.1"/>
    <property type="molecule type" value="Genomic_DNA"/>
</dbReference>
<evidence type="ECO:0000313" key="3">
    <source>
        <dbReference type="Proteomes" id="UP001597168"/>
    </source>
</evidence>
<comment type="caution">
    <text evidence="2">The sequence shown here is derived from an EMBL/GenBank/DDBJ whole genome shotgun (WGS) entry which is preliminary data.</text>
</comment>
<evidence type="ECO:0000313" key="2">
    <source>
        <dbReference type="EMBL" id="MFD1145909.1"/>
    </source>
</evidence>
<gene>
    <name evidence="2" type="ORF">ACFQ3T_02090</name>
</gene>
<proteinExistence type="predicted"/>
<dbReference type="RefSeq" id="WP_380719112.1">
    <property type="nucleotide sequence ID" value="NZ_JBHTLK010000005.1"/>
</dbReference>